<dbReference type="PANTHER" id="PTHR40124:SF1">
    <property type="entry name" value="DISAGGREGATASE RELATED REPEAT PROTEIN"/>
    <property type="match status" value="1"/>
</dbReference>
<protein>
    <recommendedName>
        <fullName evidence="1">Polysaccharide lyase 14 domain-containing protein</fullName>
    </recommendedName>
</protein>
<dbReference type="Pfam" id="PF21294">
    <property type="entry name" value="Polysacc_lyase_14"/>
    <property type="match status" value="1"/>
</dbReference>
<comment type="caution">
    <text evidence="2">The sequence shown here is derived from an EMBL/GenBank/DDBJ whole genome shotgun (WGS) entry which is preliminary data.</text>
</comment>
<dbReference type="Proteomes" id="UP001236258">
    <property type="component" value="Unassembled WGS sequence"/>
</dbReference>
<dbReference type="EMBL" id="JAUZVY010000002">
    <property type="protein sequence ID" value="MDP4528977.1"/>
    <property type="molecule type" value="Genomic_DNA"/>
</dbReference>
<dbReference type="Gene3D" id="2.60.120.200">
    <property type="match status" value="1"/>
</dbReference>
<evidence type="ECO:0000313" key="3">
    <source>
        <dbReference type="Proteomes" id="UP001236258"/>
    </source>
</evidence>
<keyword evidence="3" id="KW-1185">Reference proteome</keyword>
<accession>A0ABT9GPT4</accession>
<reference evidence="2 3" key="1">
    <citation type="submission" date="2023-08" db="EMBL/GenBank/DDBJ databases">
        <authorList>
            <person name="Joshi A."/>
            <person name="Thite S."/>
        </authorList>
    </citation>
    <scope>NUCLEOTIDE SEQUENCE [LARGE SCALE GENOMIC DNA]</scope>
    <source>
        <strain evidence="2 3">1E1</strain>
    </source>
</reference>
<sequence length="267" mass="29753">MKHMSMVILSLSFAGWYLLVWLPTSSAGEQLLLEERFDSLLPGEFGRAVLAHRHTELADGKGTEDSKAVRVNYLGFERGSRRVVVTSPLTAAEEATLSFAVKFCPEFDFARGGKLHGLGSARPVAGGNPVTDDRWSARLMWRREGGLMTYVYHQDMRGRYGDTKSAGSFRFTPGQYHRIDMTVRLNTLPDLADGEITVQVDGKPVIRHQALRFRSTAASEGLIRSIMFNTFHGGSSPEWAPRTAEGDFKQDCAYFDDFVVRQTVALP</sequence>
<dbReference type="InterPro" id="IPR048958">
    <property type="entry name" value="Polysacc_lyase_14"/>
</dbReference>
<proteinExistence type="predicted"/>
<organism evidence="2 3">
    <name type="scientific">Alkalimonas delamerensis</name>
    <dbReference type="NCBI Taxonomy" id="265981"/>
    <lineage>
        <taxon>Bacteria</taxon>
        <taxon>Pseudomonadati</taxon>
        <taxon>Pseudomonadota</taxon>
        <taxon>Gammaproteobacteria</taxon>
        <taxon>Alkalimonas</taxon>
    </lineage>
</organism>
<dbReference type="PANTHER" id="PTHR40124">
    <property type="match status" value="1"/>
</dbReference>
<feature type="domain" description="Polysaccharide lyase 14" evidence="1">
    <location>
        <begin position="90"/>
        <end position="244"/>
    </location>
</feature>
<gene>
    <name evidence="2" type="ORF">Q3O59_08040</name>
</gene>
<evidence type="ECO:0000313" key="2">
    <source>
        <dbReference type="EMBL" id="MDP4528977.1"/>
    </source>
</evidence>
<evidence type="ECO:0000259" key="1">
    <source>
        <dbReference type="Pfam" id="PF21294"/>
    </source>
</evidence>
<name>A0ABT9GPT4_9GAMM</name>